<dbReference type="PANTHER" id="PTHR11067">
    <property type="entry name" value="INOSINE TRIPHOSPHATE PYROPHOSPHATASE/HAM1 PROTEIN"/>
    <property type="match status" value="1"/>
</dbReference>
<evidence type="ECO:0000256" key="3">
    <source>
        <dbReference type="ARBA" id="ARBA00022723"/>
    </source>
</evidence>
<keyword evidence="6 10" id="KW-0460">Magnesium</keyword>
<feature type="binding site" evidence="10">
    <location>
        <begin position="184"/>
        <end position="185"/>
    </location>
    <ligand>
        <name>substrate</name>
    </ligand>
</feature>
<dbReference type="Pfam" id="PF01725">
    <property type="entry name" value="Ham1p_like"/>
    <property type="match status" value="1"/>
</dbReference>
<name>A0A0F6YKY8_9BACT</name>
<sequence>MTTKLLIATKNRGKLEEFRRIFGDLGVELVSADELGLPDVEETGDTFEANAILKAEAQAAASGCMTIADDSGLEVDALDGAPGVYSARYAGAGGSEANVRKLLAALADVPDERRTARFRCVLALADPRGALGARVELTEGRCEGRIAHQPSGSGGFGYDPVFVPADGDATMAELSATAKDAISHRGRACARMRERLAAYLGAGR</sequence>
<keyword evidence="4 10" id="KW-0547">Nucleotide-binding</keyword>
<dbReference type="OrthoDB" id="9807456at2"/>
<evidence type="ECO:0000256" key="1">
    <source>
        <dbReference type="ARBA" id="ARBA00008023"/>
    </source>
</evidence>
<organism evidence="12 13">
    <name type="scientific">Sandaracinus amylolyticus</name>
    <dbReference type="NCBI Taxonomy" id="927083"/>
    <lineage>
        <taxon>Bacteria</taxon>
        <taxon>Pseudomonadati</taxon>
        <taxon>Myxococcota</taxon>
        <taxon>Polyangia</taxon>
        <taxon>Polyangiales</taxon>
        <taxon>Sandaracinaceae</taxon>
        <taxon>Sandaracinus</taxon>
    </lineage>
</organism>
<dbReference type="InterPro" id="IPR029001">
    <property type="entry name" value="ITPase-like_fam"/>
</dbReference>
<dbReference type="GO" id="GO:0009146">
    <property type="term" value="P:purine nucleoside triphosphate catabolic process"/>
    <property type="evidence" value="ECO:0007669"/>
    <property type="project" value="UniProtKB-UniRule"/>
</dbReference>
<dbReference type="Gene3D" id="3.90.950.10">
    <property type="match status" value="1"/>
</dbReference>
<feature type="active site" description="Proton acceptor" evidence="10">
    <location>
        <position position="70"/>
    </location>
</feature>
<evidence type="ECO:0000256" key="11">
    <source>
        <dbReference type="RuleBase" id="RU003781"/>
    </source>
</evidence>
<dbReference type="PANTHER" id="PTHR11067:SF9">
    <property type="entry name" value="INOSINE TRIPHOSPHATE PYROPHOSPHATASE"/>
    <property type="match status" value="1"/>
</dbReference>
<dbReference type="GO" id="GO:0046872">
    <property type="term" value="F:metal ion binding"/>
    <property type="evidence" value="ECO:0007669"/>
    <property type="project" value="UniProtKB-KW"/>
</dbReference>
<dbReference type="AlphaFoldDB" id="A0A0F6YKY8"/>
<evidence type="ECO:0000256" key="6">
    <source>
        <dbReference type="ARBA" id="ARBA00022842"/>
    </source>
</evidence>
<dbReference type="GO" id="GO:0000166">
    <property type="term" value="F:nucleotide binding"/>
    <property type="evidence" value="ECO:0007669"/>
    <property type="project" value="UniProtKB-KW"/>
</dbReference>
<evidence type="ECO:0000313" key="12">
    <source>
        <dbReference type="EMBL" id="AKF07785.1"/>
    </source>
</evidence>
<dbReference type="NCBIfam" id="TIGR00042">
    <property type="entry name" value="RdgB/HAM1 family non-canonical purine NTP pyrophosphatase"/>
    <property type="match status" value="1"/>
</dbReference>
<comment type="catalytic activity">
    <reaction evidence="8 10">
        <text>dITP + H2O = dIMP + diphosphate + H(+)</text>
        <dbReference type="Rhea" id="RHEA:28342"/>
        <dbReference type="ChEBI" id="CHEBI:15377"/>
        <dbReference type="ChEBI" id="CHEBI:15378"/>
        <dbReference type="ChEBI" id="CHEBI:33019"/>
        <dbReference type="ChEBI" id="CHEBI:61194"/>
        <dbReference type="ChEBI" id="CHEBI:61382"/>
        <dbReference type="EC" id="3.6.1.66"/>
    </reaction>
</comment>
<evidence type="ECO:0000256" key="4">
    <source>
        <dbReference type="ARBA" id="ARBA00022741"/>
    </source>
</evidence>
<dbReference type="InterPro" id="IPR020922">
    <property type="entry name" value="dITP/XTP_pyrophosphatase"/>
</dbReference>
<evidence type="ECO:0000256" key="8">
    <source>
        <dbReference type="ARBA" id="ARBA00051875"/>
    </source>
</evidence>
<feature type="binding site" evidence="10">
    <location>
        <position position="71"/>
    </location>
    <ligand>
        <name>substrate</name>
    </ligand>
</feature>
<evidence type="ECO:0000313" key="13">
    <source>
        <dbReference type="Proteomes" id="UP000034883"/>
    </source>
</evidence>
<dbReference type="STRING" id="927083.DB32_004934"/>
<dbReference type="FunFam" id="3.90.950.10:FF:000001">
    <property type="entry name" value="dITP/XTP pyrophosphatase"/>
    <property type="match status" value="1"/>
</dbReference>
<keyword evidence="5 10" id="KW-0378">Hydrolase</keyword>
<evidence type="ECO:0000256" key="10">
    <source>
        <dbReference type="HAMAP-Rule" id="MF_01405"/>
    </source>
</evidence>
<feature type="binding site" evidence="10">
    <location>
        <position position="41"/>
    </location>
    <ligand>
        <name>Mg(2+)</name>
        <dbReference type="ChEBI" id="CHEBI:18420"/>
    </ligand>
</feature>
<dbReference type="CDD" id="cd00515">
    <property type="entry name" value="HAM1"/>
    <property type="match status" value="1"/>
</dbReference>
<dbReference type="GO" id="GO:0036222">
    <property type="term" value="F:XTP diphosphatase activity"/>
    <property type="evidence" value="ECO:0007669"/>
    <property type="project" value="UniProtKB-UniRule"/>
</dbReference>
<dbReference type="RefSeq" id="WP_053235004.1">
    <property type="nucleotide sequence ID" value="NZ_CP011125.1"/>
</dbReference>
<evidence type="ECO:0000256" key="9">
    <source>
        <dbReference type="ARBA" id="ARBA00052017"/>
    </source>
</evidence>
<keyword evidence="7 10" id="KW-0546">Nucleotide metabolism</keyword>
<feature type="binding site" evidence="10">
    <location>
        <begin position="9"/>
        <end position="14"/>
    </location>
    <ligand>
        <name>substrate</name>
    </ligand>
</feature>
<dbReference type="EMBL" id="CP011125">
    <property type="protein sequence ID" value="AKF07785.1"/>
    <property type="molecule type" value="Genomic_DNA"/>
</dbReference>
<reference evidence="12 13" key="1">
    <citation type="submission" date="2015-03" db="EMBL/GenBank/DDBJ databases">
        <title>Genome assembly of Sandaracinus amylolyticus DSM 53668.</title>
        <authorList>
            <person name="Sharma G."/>
            <person name="Subramanian S."/>
        </authorList>
    </citation>
    <scope>NUCLEOTIDE SEQUENCE [LARGE SCALE GENOMIC DNA]</scope>
    <source>
        <strain evidence="12 13">DSM 53668</strain>
    </source>
</reference>
<dbReference type="SUPFAM" id="SSF52972">
    <property type="entry name" value="ITPase-like"/>
    <property type="match status" value="1"/>
</dbReference>
<gene>
    <name evidence="12" type="ORF">DB32_004934</name>
</gene>
<dbReference type="Proteomes" id="UP000034883">
    <property type="component" value="Chromosome"/>
</dbReference>
<comment type="function">
    <text evidence="10">Pyrophosphatase that catalyzes the hydrolysis of nucleoside triphosphates to their monophosphate derivatives, with a high preference for the non-canonical purine nucleotides XTP (xanthosine triphosphate), dITP (deoxyinosine triphosphate) and ITP. Seems to function as a house-cleaning enzyme that removes non-canonical purine nucleotides from the nucleotide pool, thus preventing their incorporation into DNA/RNA and avoiding chromosomal lesions.</text>
</comment>
<dbReference type="GO" id="GO:0017111">
    <property type="term" value="F:ribonucleoside triphosphate phosphatase activity"/>
    <property type="evidence" value="ECO:0007669"/>
    <property type="project" value="InterPro"/>
</dbReference>
<comment type="catalytic activity">
    <reaction evidence="9 10">
        <text>XTP + H2O = XMP + diphosphate + H(+)</text>
        <dbReference type="Rhea" id="RHEA:28610"/>
        <dbReference type="ChEBI" id="CHEBI:15377"/>
        <dbReference type="ChEBI" id="CHEBI:15378"/>
        <dbReference type="ChEBI" id="CHEBI:33019"/>
        <dbReference type="ChEBI" id="CHEBI:57464"/>
        <dbReference type="ChEBI" id="CHEBI:61314"/>
        <dbReference type="EC" id="3.6.1.66"/>
    </reaction>
</comment>
<comment type="subunit">
    <text evidence="2 10">Homodimer.</text>
</comment>
<dbReference type="HAMAP" id="MF_01405">
    <property type="entry name" value="Non_canon_purine_NTPase"/>
    <property type="match status" value="1"/>
</dbReference>
<comment type="similarity">
    <text evidence="1 10 11">Belongs to the HAM1 NTPase family.</text>
</comment>
<protein>
    <recommendedName>
        <fullName evidence="10">dITP/XTP pyrophosphatase</fullName>
        <ecNumber evidence="10">3.6.1.66</ecNumber>
    </recommendedName>
    <alternativeName>
        <fullName evidence="10">Non-canonical purine NTP pyrophosphatase</fullName>
    </alternativeName>
    <alternativeName>
        <fullName evidence="10">Non-standard purine NTP pyrophosphatase</fullName>
    </alternativeName>
    <alternativeName>
        <fullName evidence="10">Nucleoside-triphosphate diphosphatase</fullName>
    </alternativeName>
    <alternativeName>
        <fullName evidence="10">Nucleoside-triphosphate pyrophosphatase</fullName>
        <shortName evidence="10">NTPase</shortName>
    </alternativeName>
</protein>
<dbReference type="GO" id="GO:0005829">
    <property type="term" value="C:cytosol"/>
    <property type="evidence" value="ECO:0007669"/>
    <property type="project" value="TreeGrafter"/>
</dbReference>
<feature type="binding site" evidence="10">
    <location>
        <position position="70"/>
    </location>
    <ligand>
        <name>Mg(2+)</name>
        <dbReference type="ChEBI" id="CHEBI:18420"/>
    </ligand>
</feature>
<feature type="binding site" evidence="10">
    <location>
        <begin position="156"/>
        <end position="159"/>
    </location>
    <ligand>
        <name>substrate</name>
    </ligand>
</feature>
<proteinExistence type="inferred from homology"/>
<evidence type="ECO:0000256" key="2">
    <source>
        <dbReference type="ARBA" id="ARBA00011738"/>
    </source>
</evidence>
<accession>A0A0F6YKY8</accession>
<dbReference type="KEGG" id="samy:DB32_004934"/>
<comment type="catalytic activity">
    <reaction evidence="10">
        <text>ITP + H2O = IMP + diphosphate + H(+)</text>
        <dbReference type="Rhea" id="RHEA:29399"/>
        <dbReference type="ChEBI" id="CHEBI:15377"/>
        <dbReference type="ChEBI" id="CHEBI:15378"/>
        <dbReference type="ChEBI" id="CHEBI:33019"/>
        <dbReference type="ChEBI" id="CHEBI:58053"/>
        <dbReference type="ChEBI" id="CHEBI:61402"/>
        <dbReference type="EC" id="3.6.1.66"/>
    </reaction>
</comment>
<dbReference type="GO" id="GO:0009117">
    <property type="term" value="P:nucleotide metabolic process"/>
    <property type="evidence" value="ECO:0007669"/>
    <property type="project" value="UniProtKB-KW"/>
</dbReference>
<dbReference type="InterPro" id="IPR002637">
    <property type="entry name" value="RdgB/HAM1"/>
</dbReference>
<evidence type="ECO:0000256" key="5">
    <source>
        <dbReference type="ARBA" id="ARBA00022801"/>
    </source>
</evidence>
<comment type="cofactor">
    <cofactor evidence="10">
        <name>Mg(2+)</name>
        <dbReference type="ChEBI" id="CHEBI:18420"/>
    </cofactor>
    <text evidence="10">Binds 1 Mg(2+) ion per subunit.</text>
</comment>
<feature type="binding site" evidence="10">
    <location>
        <position position="179"/>
    </location>
    <ligand>
        <name>substrate</name>
    </ligand>
</feature>
<dbReference type="GO" id="GO:0036220">
    <property type="term" value="F:ITP diphosphatase activity"/>
    <property type="evidence" value="ECO:0007669"/>
    <property type="project" value="UniProtKB-UniRule"/>
</dbReference>
<evidence type="ECO:0000256" key="7">
    <source>
        <dbReference type="ARBA" id="ARBA00023080"/>
    </source>
</evidence>
<keyword evidence="13" id="KW-1185">Reference proteome</keyword>
<dbReference type="GO" id="GO:0035870">
    <property type="term" value="F:dITP diphosphatase activity"/>
    <property type="evidence" value="ECO:0007669"/>
    <property type="project" value="UniProtKB-UniRule"/>
</dbReference>
<dbReference type="EC" id="3.6.1.66" evidence="10"/>
<keyword evidence="3 10" id="KW-0479">Metal-binding</keyword>